<feature type="region of interest" description="Disordered" evidence="1">
    <location>
        <begin position="154"/>
        <end position="195"/>
    </location>
</feature>
<protein>
    <submittedName>
        <fullName evidence="2">Uncharacterized protein</fullName>
    </submittedName>
</protein>
<sequence>MEEKTQAITFNDDGSISTDVGGKTVKFVHSSDLVKVKDGLEATNKGLEDKVAKLSTDLAETVRVRDENSQSRLTAEAATEQMEKKYKDYEDIKGKVTTLETEGASHKEDYGKLETEISDILRRSLVTHGAPEDSIKDKTLDQLRHLDEAAKLFGNGKKAEPAKYDGQGGAGAGATPAGKTGKDQISAGFGTLHPS</sequence>
<organism evidence="2">
    <name type="scientific">marine sediment metagenome</name>
    <dbReference type="NCBI Taxonomy" id="412755"/>
    <lineage>
        <taxon>unclassified sequences</taxon>
        <taxon>metagenomes</taxon>
        <taxon>ecological metagenomes</taxon>
    </lineage>
</organism>
<reference evidence="2" key="1">
    <citation type="journal article" date="2015" name="Nature">
        <title>Complex archaea that bridge the gap between prokaryotes and eukaryotes.</title>
        <authorList>
            <person name="Spang A."/>
            <person name="Saw J.H."/>
            <person name="Jorgensen S.L."/>
            <person name="Zaremba-Niedzwiedzka K."/>
            <person name="Martijn J."/>
            <person name="Lind A.E."/>
            <person name="van Eijk R."/>
            <person name="Schleper C."/>
            <person name="Guy L."/>
            <person name="Ettema T.J."/>
        </authorList>
    </citation>
    <scope>NUCLEOTIDE SEQUENCE</scope>
</reference>
<evidence type="ECO:0000256" key="1">
    <source>
        <dbReference type="SAM" id="MobiDB-lite"/>
    </source>
</evidence>
<dbReference type="AlphaFoldDB" id="A0A0F9G5E8"/>
<name>A0A0F9G5E8_9ZZZZ</name>
<evidence type="ECO:0000313" key="2">
    <source>
        <dbReference type="EMBL" id="KKL85681.1"/>
    </source>
</evidence>
<gene>
    <name evidence="2" type="ORF">LCGC14_1952300</name>
</gene>
<proteinExistence type="predicted"/>
<accession>A0A0F9G5E8</accession>
<comment type="caution">
    <text evidence="2">The sequence shown here is derived from an EMBL/GenBank/DDBJ whole genome shotgun (WGS) entry which is preliminary data.</text>
</comment>
<dbReference type="EMBL" id="LAZR01021338">
    <property type="protein sequence ID" value="KKL85681.1"/>
    <property type="molecule type" value="Genomic_DNA"/>
</dbReference>